<dbReference type="KEGG" id="mgg:MPLG2_3903"/>
<dbReference type="InterPro" id="IPR004518">
    <property type="entry name" value="MazG-like_dom"/>
</dbReference>
<dbReference type="GO" id="GO:0046061">
    <property type="term" value="P:dATP catabolic process"/>
    <property type="evidence" value="ECO:0007669"/>
    <property type="project" value="TreeGrafter"/>
</dbReference>
<proteinExistence type="predicted"/>
<evidence type="ECO:0000259" key="1">
    <source>
        <dbReference type="Pfam" id="PF03819"/>
    </source>
</evidence>
<organism evidence="2 3">
    <name type="scientific">Micropruina glycogenica</name>
    <dbReference type="NCBI Taxonomy" id="75385"/>
    <lineage>
        <taxon>Bacteria</taxon>
        <taxon>Bacillati</taxon>
        <taxon>Actinomycetota</taxon>
        <taxon>Actinomycetes</taxon>
        <taxon>Propionibacteriales</taxon>
        <taxon>Nocardioidaceae</taxon>
        <taxon>Micropruina</taxon>
    </lineage>
</organism>
<dbReference type="PANTHER" id="PTHR30522:SF0">
    <property type="entry name" value="NUCLEOSIDE TRIPHOSPHATE PYROPHOSPHOHYDROLASE"/>
    <property type="match status" value="1"/>
</dbReference>
<dbReference type="Proteomes" id="UP000238164">
    <property type="component" value="Chromosome 1"/>
</dbReference>
<dbReference type="GO" id="GO:0047429">
    <property type="term" value="F:nucleoside triphosphate diphosphatase activity"/>
    <property type="evidence" value="ECO:0007669"/>
    <property type="project" value="TreeGrafter"/>
</dbReference>
<dbReference type="GO" id="GO:0006950">
    <property type="term" value="P:response to stress"/>
    <property type="evidence" value="ECO:0007669"/>
    <property type="project" value="UniProtKB-ARBA"/>
</dbReference>
<dbReference type="GO" id="GO:0046081">
    <property type="term" value="P:dUTP catabolic process"/>
    <property type="evidence" value="ECO:0007669"/>
    <property type="project" value="TreeGrafter"/>
</dbReference>
<dbReference type="FunFam" id="1.10.287.1080:FF:000001">
    <property type="entry name" value="Nucleoside triphosphate pyrophosphohydrolase"/>
    <property type="match status" value="1"/>
</dbReference>
<dbReference type="GO" id="GO:0046076">
    <property type="term" value="P:dTTP catabolic process"/>
    <property type="evidence" value="ECO:0007669"/>
    <property type="project" value="TreeGrafter"/>
</dbReference>
<feature type="domain" description="NTP pyrophosphohydrolase MazG-like" evidence="1">
    <location>
        <begin position="26"/>
        <end position="99"/>
    </location>
</feature>
<evidence type="ECO:0000313" key="2">
    <source>
        <dbReference type="EMBL" id="SPD88933.1"/>
    </source>
</evidence>
<dbReference type="GO" id="GO:0046052">
    <property type="term" value="P:UTP catabolic process"/>
    <property type="evidence" value="ECO:0007669"/>
    <property type="project" value="TreeGrafter"/>
</dbReference>
<dbReference type="PANTHER" id="PTHR30522">
    <property type="entry name" value="NUCLEOSIDE TRIPHOSPHATE PYROPHOSPHOHYDROLASE"/>
    <property type="match status" value="1"/>
</dbReference>
<dbReference type="EMBL" id="LT985188">
    <property type="protein sequence ID" value="SPD88933.1"/>
    <property type="molecule type" value="Genomic_DNA"/>
</dbReference>
<evidence type="ECO:0000313" key="3">
    <source>
        <dbReference type="Proteomes" id="UP000238164"/>
    </source>
</evidence>
<accession>A0A2N9JMW7</accession>
<keyword evidence="3" id="KW-1185">Reference proteome</keyword>
<sequence length="203" mass="22145">MPAAQLQRLVEVMHRLRRECPWDAEQTHESLVGYLVEETLEVVEAIEQGSDDALAEELGDLLLQVVFHAEIAAQQSRFTLDDVARGIADKLIARHPYVFADADVPDDLLASWEQRKRAEKGRTSALDGIPDRMSALTRAGKVLARAGSHGVPVSTDASAADIGERMLALVVEANDQGIDAEQATRAAVRRLEQRIVQAESTAG</sequence>
<dbReference type="GO" id="GO:0006203">
    <property type="term" value="P:dGTP catabolic process"/>
    <property type="evidence" value="ECO:0007669"/>
    <property type="project" value="TreeGrafter"/>
</dbReference>
<dbReference type="CDD" id="cd11528">
    <property type="entry name" value="NTP-PPase_MazG_Nterm"/>
    <property type="match status" value="1"/>
</dbReference>
<dbReference type="SUPFAM" id="SSF101386">
    <property type="entry name" value="all-alpha NTP pyrophosphatases"/>
    <property type="match status" value="1"/>
</dbReference>
<dbReference type="InterPro" id="IPR011551">
    <property type="entry name" value="NTP_PyrPHydrolase_MazG"/>
</dbReference>
<dbReference type="InterPro" id="IPR048015">
    <property type="entry name" value="NTP-PPase_MazG-like_N"/>
</dbReference>
<dbReference type="Pfam" id="PF03819">
    <property type="entry name" value="MazG"/>
    <property type="match status" value="1"/>
</dbReference>
<dbReference type="Gene3D" id="1.10.287.1080">
    <property type="entry name" value="MazG-like"/>
    <property type="match status" value="1"/>
</dbReference>
<protein>
    <submittedName>
        <fullName evidence="2">Uncharacterized 26.1 kDa protein in blaB 3'region</fullName>
    </submittedName>
</protein>
<dbReference type="NCBIfam" id="TIGR00444">
    <property type="entry name" value="mazG"/>
    <property type="match status" value="1"/>
</dbReference>
<dbReference type="GO" id="GO:0046047">
    <property type="term" value="P:TTP catabolic process"/>
    <property type="evidence" value="ECO:0007669"/>
    <property type="project" value="TreeGrafter"/>
</dbReference>
<dbReference type="AlphaFoldDB" id="A0A2N9JMW7"/>
<reference evidence="2 3" key="1">
    <citation type="submission" date="2018-02" db="EMBL/GenBank/DDBJ databases">
        <authorList>
            <person name="Cohen D.B."/>
            <person name="Kent A.D."/>
        </authorList>
    </citation>
    <scope>NUCLEOTIDE SEQUENCE [LARGE SCALE GENOMIC DNA]</scope>
    <source>
        <strain evidence="2">1</strain>
    </source>
</reference>
<gene>
    <name evidence="2" type="ORF">MPLG2_3903</name>
</gene>
<name>A0A2N9JMW7_9ACTN</name>
<dbReference type="RefSeq" id="WP_408632044.1">
    <property type="nucleotide sequence ID" value="NZ_BAAAGO010000016.1"/>
</dbReference>